<reference evidence="5 6" key="1">
    <citation type="submission" date="2024-09" db="EMBL/GenBank/DDBJ databases">
        <authorList>
            <person name="Lee S.D."/>
        </authorList>
    </citation>
    <scope>NUCLEOTIDE SEQUENCE [LARGE SCALE GENOMIC DNA]</scope>
    <source>
        <strain evidence="5 6">N1-3</strain>
    </source>
</reference>
<evidence type="ECO:0000313" key="5">
    <source>
        <dbReference type="EMBL" id="MFC1430123.1"/>
    </source>
</evidence>
<name>A0ABV6WWJ4_9ACTN</name>
<keyword evidence="1" id="KW-0479">Metal-binding</keyword>
<sequence>MGRGTQAMAHKILDITPTPDVLYALTRTPITPLDALSELIDNAIDSFRAGEMAGKPSLVRQVLVDIPGSAEVSRGEGLIRVRDTGVGLTEDQIADAMRAGYSTKNHFDTLGLFGMGFNIATGKLGRTTRVVSARSEDQHAVEVTLDLPALIQNRAFAVTAERIPKPPGLEHGTVVEIRGWWNDGDQNSGFIRDLAKMTKQTLRDRIGRRYATLLRAESGNPVHISVNQVRCVPFEHCVWSAERFVTTQKYGNVPARINFDEIVDRARRCLRDGAEFGAADTCPRCGSADSRPVVHRVHGWVGIQRFDDQDDFGIDLIRNGRAIRVADKTAFFEYTDEATGAHEREYPIDTQYGRIIGEVHLDQVPVDFQKQTFQQATPEWQAAMRYLRGGSLIPSKWPDGEVNETPVSRLFQAYRRVRKFGRGDMYMGQYDVGQGKATRISRTVERDYYQRFLNREPGYYDDAKWWQLVETAGEPPIEVLPECQECGFQNARDAEICANCAYLLDAKPCASPSCGESIARSAVSCSHCGASQVPKIEMPWACAFCTASNKAGDERCTTCNSLKGAPHPASPEALATASEERPDLGASRLTVTLANGKSSAPLDVAVRSVFRPITPAYQLDPVPLVTTAKPGQLSIHVDLTHTAFTALGLRPEFLIATEAALYLYALHANLAGKPGHSIAALTAEVLKQGWGDAVTENADTVKTHVKSLFNLITDKVVDAPGAEDFYTELDDDQQSAMAESMIKASVDLTEFGHLKASGAYLRYCDRDILAAFFNHRPQSWFDGRVWSDPWPDESVVGHVVAQRLHKELRLKYLRCLEDCASYLRYEQPERLIVVRARAAAEFLSDHLS</sequence>
<dbReference type="InterPro" id="IPR036890">
    <property type="entry name" value="HATPase_C_sf"/>
</dbReference>
<dbReference type="RefSeq" id="WP_380549360.1">
    <property type="nucleotide sequence ID" value="NZ_JBHEZY010000002.1"/>
</dbReference>
<organism evidence="5 6">
    <name type="scientific">Streptacidiphilus alkalitolerans</name>
    <dbReference type="NCBI Taxonomy" id="3342712"/>
    <lineage>
        <taxon>Bacteria</taxon>
        <taxon>Bacillati</taxon>
        <taxon>Actinomycetota</taxon>
        <taxon>Actinomycetes</taxon>
        <taxon>Kitasatosporales</taxon>
        <taxon>Streptomycetaceae</taxon>
        <taxon>Streptacidiphilus</taxon>
    </lineage>
</organism>
<dbReference type="InterPro" id="IPR001876">
    <property type="entry name" value="Znf_RanBP2"/>
</dbReference>
<evidence type="ECO:0000256" key="3">
    <source>
        <dbReference type="ARBA" id="ARBA00022833"/>
    </source>
</evidence>
<dbReference type="Gene3D" id="3.30.565.10">
    <property type="entry name" value="Histidine kinase-like ATPase, C-terminal domain"/>
    <property type="match status" value="1"/>
</dbReference>
<evidence type="ECO:0000256" key="2">
    <source>
        <dbReference type="ARBA" id="ARBA00022771"/>
    </source>
</evidence>
<dbReference type="Proteomes" id="UP001592530">
    <property type="component" value="Unassembled WGS sequence"/>
</dbReference>
<accession>A0ABV6WWJ4</accession>
<feature type="domain" description="RanBP2-type" evidence="4">
    <location>
        <begin position="535"/>
        <end position="565"/>
    </location>
</feature>
<keyword evidence="3" id="KW-0862">Zinc</keyword>
<gene>
    <name evidence="5" type="ORF">ACEZDB_05550</name>
</gene>
<dbReference type="EMBL" id="JBHEZY010000002">
    <property type="protein sequence ID" value="MFC1430123.1"/>
    <property type="molecule type" value="Genomic_DNA"/>
</dbReference>
<dbReference type="Pfam" id="PF13589">
    <property type="entry name" value="HATPase_c_3"/>
    <property type="match status" value="1"/>
</dbReference>
<dbReference type="SUPFAM" id="SSF55874">
    <property type="entry name" value="ATPase domain of HSP90 chaperone/DNA topoisomerase II/histidine kinase"/>
    <property type="match status" value="1"/>
</dbReference>
<proteinExistence type="predicted"/>
<evidence type="ECO:0000259" key="4">
    <source>
        <dbReference type="PROSITE" id="PS50199"/>
    </source>
</evidence>
<evidence type="ECO:0000256" key="1">
    <source>
        <dbReference type="ARBA" id="ARBA00022723"/>
    </source>
</evidence>
<protein>
    <submittedName>
        <fullName evidence="5">ATP-binding protein</fullName>
    </submittedName>
</protein>
<comment type="caution">
    <text evidence="5">The sequence shown here is derived from an EMBL/GenBank/DDBJ whole genome shotgun (WGS) entry which is preliminary data.</text>
</comment>
<keyword evidence="2" id="KW-0863">Zinc-finger</keyword>
<keyword evidence="5" id="KW-0547">Nucleotide-binding</keyword>
<keyword evidence="5" id="KW-0067">ATP-binding</keyword>
<evidence type="ECO:0000313" key="6">
    <source>
        <dbReference type="Proteomes" id="UP001592530"/>
    </source>
</evidence>
<dbReference type="PROSITE" id="PS01358">
    <property type="entry name" value="ZF_RANBP2_1"/>
    <property type="match status" value="1"/>
</dbReference>
<dbReference type="GO" id="GO:0005524">
    <property type="term" value="F:ATP binding"/>
    <property type="evidence" value="ECO:0007669"/>
    <property type="project" value="UniProtKB-KW"/>
</dbReference>
<dbReference type="PROSITE" id="PS50199">
    <property type="entry name" value="ZF_RANBP2_2"/>
    <property type="match status" value="1"/>
</dbReference>